<name>A0A5J9T2C6_9POAL</name>
<protein>
    <submittedName>
        <fullName evidence="2">Uncharacterized protein</fullName>
    </submittedName>
</protein>
<feature type="region of interest" description="Disordered" evidence="1">
    <location>
        <begin position="52"/>
        <end position="233"/>
    </location>
</feature>
<sequence length="233" mass="24812">IKLKSTSAMYLHSGAIGSPGSFRDGFSKWVVRIRFYPSSKTQNVNFCPFIDPAIPDDGNRDGHTPTSRTMTSASRPAASSATAVPWEARGRFHPSPPPPPPPSPFPALPPPPGGPPDASGEAEDRLANHRRGAAAAARGPGPRSARRARERRRRLPGTARRRGAEAEAEAETAKGDSPRRRGAGAGRQPAAQRRRRRWAGKGLLPEREDATALESARSGVAGSIFPKLVEGPS</sequence>
<proteinExistence type="predicted"/>
<evidence type="ECO:0000313" key="2">
    <source>
        <dbReference type="EMBL" id="TVU05434.1"/>
    </source>
</evidence>
<feature type="compositionally biased region" description="Low complexity" evidence="1">
    <location>
        <begin position="64"/>
        <end position="83"/>
    </location>
</feature>
<comment type="caution">
    <text evidence="2">The sequence shown here is derived from an EMBL/GenBank/DDBJ whole genome shotgun (WGS) entry which is preliminary data.</text>
</comment>
<dbReference type="Gramene" id="TVU05434">
    <property type="protein sequence ID" value="TVU05434"/>
    <property type="gene ID" value="EJB05_48598"/>
</dbReference>
<dbReference type="AlphaFoldDB" id="A0A5J9T2C6"/>
<feature type="non-terminal residue" evidence="2">
    <location>
        <position position="1"/>
    </location>
</feature>
<feature type="compositionally biased region" description="Basic residues" evidence="1">
    <location>
        <begin position="144"/>
        <end position="161"/>
    </location>
</feature>
<evidence type="ECO:0000313" key="3">
    <source>
        <dbReference type="Proteomes" id="UP000324897"/>
    </source>
</evidence>
<reference evidence="2 3" key="1">
    <citation type="journal article" date="2019" name="Sci. Rep.">
        <title>A high-quality genome of Eragrostis curvula grass provides insights into Poaceae evolution and supports new strategies to enhance forage quality.</title>
        <authorList>
            <person name="Carballo J."/>
            <person name="Santos B.A.C.M."/>
            <person name="Zappacosta D."/>
            <person name="Garbus I."/>
            <person name="Selva J.P."/>
            <person name="Gallo C.A."/>
            <person name="Diaz A."/>
            <person name="Albertini E."/>
            <person name="Caccamo M."/>
            <person name="Echenique V."/>
        </authorList>
    </citation>
    <scope>NUCLEOTIDE SEQUENCE [LARGE SCALE GENOMIC DNA]</scope>
    <source>
        <strain evidence="3">cv. Victoria</strain>
        <tissue evidence="2">Leaf</tissue>
    </source>
</reference>
<keyword evidence="3" id="KW-1185">Reference proteome</keyword>
<organism evidence="2 3">
    <name type="scientific">Eragrostis curvula</name>
    <name type="common">weeping love grass</name>
    <dbReference type="NCBI Taxonomy" id="38414"/>
    <lineage>
        <taxon>Eukaryota</taxon>
        <taxon>Viridiplantae</taxon>
        <taxon>Streptophyta</taxon>
        <taxon>Embryophyta</taxon>
        <taxon>Tracheophyta</taxon>
        <taxon>Spermatophyta</taxon>
        <taxon>Magnoliopsida</taxon>
        <taxon>Liliopsida</taxon>
        <taxon>Poales</taxon>
        <taxon>Poaceae</taxon>
        <taxon>PACMAD clade</taxon>
        <taxon>Chloridoideae</taxon>
        <taxon>Eragrostideae</taxon>
        <taxon>Eragrostidinae</taxon>
        <taxon>Eragrostis</taxon>
    </lineage>
</organism>
<feature type="compositionally biased region" description="Low complexity" evidence="1">
    <location>
        <begin position="133"/>
        <end position="143"/>
    </location>
</feature>
<dbReference type="Proteomes" id="UP000324897">
    <property type="component" value="Unassembled WGS sequence"/>
</dbReference>
<gene>
    <name evidence="2" type="ORF">EJB05_48598</name>
</gene>
<dbReference type="EMBL" id="RWGY01000051">
    <property type="protein sequence ID" value="TVU05434.1"/>
    <property type="molecule type" value="Genomic_DNA"/>
</dbReference>
<accession>A0A5J9T2C6</accession>
<evidence type="ECO:0000256" key="1">
    <source>
        <dbReference type="SAM" id="MobiDB-lite"/>
    </source>
</evidence>
<feature type="compositionally biased region" description="Pro residues" evidence="1">
    <location>
        <begin position="94"/>
        <end position="115"/>
    </location>
</feature>